<accession>A0ABP8PUR9</accession>
<comment type="caution">
    <text evidence="1">The sequence shown here is derived from an EMBL/GenBank/DDBJ whole genome shotgun (WGS) entry which is preliminary data.</text>
</comment>
<dbReference type="EMBL" id="BAABHF010000019">
    <property type="protein sequence ID" value="GAA4492757.1"/>
    <property type="molecule type" value="Genomic_DNA"/>
</dbReference>
<protein>
    <submittedName>
        <fullName evidence="1">DUF2267 domain-containing protein</fullName>
    </submittedName>
</protein>
<sequence>MRRGGPGEGAVIAVWGRGRNPKKRGTGMTQTGYSSFDTTLHKTNRMLRQIEESCGWPKERRNQSYGALRAVLHAVRDRLTVDETAHFAAQLPLLVRGLYYDGWHPSGVPMKMHREDFLDHIRREMPPCEVEGGTEKLVSSVTQALRLYVTDGEWQGIKAELPKDLAEMLP</sequence>
<evidence type="ECO:0000313" key="1">
    <source>
        <dbReference type="EMBL" id="GAA4492757.1"/>
    </source>
</evidence>
<dbReference type="Proteomes" id="UP001500503">
    <property type="component" value="Unassembled WGS sequence"/>
</dbReference>
<organism evidence="1 2">
    <name type="scientific">Actinoallomurus oryzae</name>
    <dbReference type="NCBI Taxonomy" id="502180"/>
    <lineage>
        <taxon>Bacteria</taxon>
        <taxon>Bacillati</taxon>
        <taxon>Actinomycetota</taxon>
        <taxon>Actinomycetes</taxon>
        <taxon>Streptosporangiales</taxon>
        <taxon>Thermomonosporaceae</taxon>
        <taxon>Actinoallomurus</taxon>
    </lineage>
</organism>
<dbReference type="InterPro" id="IPR018727">
    <property type="entry name" value="DUF2267"/>
</dbReference>
<proteinExistence type="predicted"/>
<gene>
    <name evidence="1" type="ORF">GCM10023191_029140</name>
</gene>
<name>A0ABP8PUR9_9ACTN</name>
<dbReference type="Gene3D" id="1.10.490.110">
    <property type="entry name" value="Uncharacterized conserved protein DUF2267"/>
    <property type="match status" value="1"/>
</dbReference>
<dbReference type="InterPro" id="IPR038282">
    <property type="entry name" value="DUF2267_sf"/>
</dbReference>
<keyword evidence="2" id="KW-1185">Reference proteome</keyword>
<evidence type="ECO:0000313" key="2">
    <source>
        <dbReference type="Proteomes" id="UP001500503"/>
    </source>
</evidence>
<dbReference type="Pfam" id="PF10025">
    <property type="entry name" value="DUF2267"/>
    <property type="match status" value="1"/>
</dbReference>
<reference evidence="2" key="1">
    <citation type="journal article" date="2019" name="Int. J. Syst. Evol. Microbiol.">
        <title>The Global Catalogue of Microorganisms (GCM) 10K type strain sequencing project: providing services to taxonomists for standard genome sequencing and annotation.</title>
        <authorList>
            <consortium name="The Broad Institute Genomics Platform"/>
            <consortium name="The Broad Institute Genome Sequencing Center for Infectious Disease"/>
            <person name="Wu L."/>
            <person name="Ma J."/>
        </authorList>
    </citation>
    <scope>NUCLEOTIDE SEQUENCE [LARGE SCALE GENOMIC DNA]</scope>
    <source>
        <strain evidence="2">JCM 17933</strain>
    </source>
</reference>